<dbReference type="EMBL" id="JASBWT010000006">
    <property type="protein sequence ID" value="KAJ9103957.1"/>
    <property type="molecule type" value="Genomic_DNA"/>
</dbReference>
<dbReference type="Proteomes" id="UP001227268">
    <property type="component" value="Unassembled WGS sequence"/>
</dbReference>
<proteinExistence type="predicted"/>
<organism evidence="1 2">
    <name type="scientific">Naganishia friedmannii</name>
    <dbReference type="NCBI Taxonomy" id="89922"/>
    <lineage>
        <taxon>Eukaryota</taxon>
        <taxon>Fungi</taxon>
        <taxon>Dikarya</taxon>
        <taxon>Basidiomycota</taxon>
        <taxon>Agaricomycotina</taxon>
        <taxon>Tremellomycetes</taxon>
        <taxon>Filobasidiales</taxon>
        <taxon>Filobasidiaceae</taxon>
        <taxon>Naganishia</taxon>
    </lineage>
</organism>
<protein>
    <submittedName>
        <fullName evidence="1">Uncharacterized protein</fullName>
    </submittedName>
</protein>
<sequence>MAAISSATALSPDGPATATSAYSGPTQMGIGKGEGKGSNNDEEIGKGRKVAGWRHFVAGGVGGMTGAIVTSPFDVVKTRLQSDLFKDASHPTVKPLHSSFFKNARSHTPHEVASVLSQAQKTASAARPTGAGGLLWNFVETGQMIRNIYVHEGPRALFKGLGPTLIGVVPARAINFSTYAKSKQFLASTLPPSVTQSSAAVAADSSPIVHLGAAAIAGITTATATNPIWVVKTRLQLDAKHQERILANSSTSTSAATSAVPRVVPASLAKSAPASRVLPAFIMTKDILAKEGVKGLYKGMSASYLGVTEGVIQWVLYERLKTISTRTYPGEPTKSRLAEWLGIVGSSGGAKMVASLITYPHEVLRTRLRQPTEPGARGPKYTGLLQTLKLVIKEEGAASLYGGLSAHLMRVVPNAACMFTIYEIAVRF</sequence>
<evidence type="ECO:0000313" key="2">
    <source>
        <dbReference type="Proteomes" id="UP001227268"/>
    </source>
</evidence>
<evidence type="ECO:0000313" key="1">
    <source>
        <dbReference type="EMBL" id="KAJ9103957.1"/>
    </source>
</evidence>
<name>A0ACC2VXA3_9TREE</name>
<gene>
    <name evidence="1" type="ORF">QFC21_002420</name>
</gene>
<comment type="caution">
    <text evidence="1">The sequence shown here is derived from an EMBL/GenBank/DDBJ whole genome shotgun (WGS) entry which is preliminary data.</text>
</comment>
<reference evidence="1" key="1">
    <citation type="submission" date="2023-04" db="EMBL/GenBank/DDBJ databases">
        <title>Draft Genome sequencing of Naganishia species isolated from polar environments using Oxford Nanopore Technology.</title>
        <authorList>
            <person name="Leo P."/>
            <person name="Venkateswaran K."/>
        </authorList>
    </citation>
    <scope>NUCLEOTIDE SEQUENCE</scope>
    <source>
        <strain evidence="1">MNA-CCFEE 5423</strain>
    </source>
</reference>
<accession>A0ACC2VXA3</accession>
<keyword evidence="2" id="KW-1185">Reference proteome</keyword>